<dbReference type="Gene3D" id="2.40.70.10">
    <property type="entry name" value="Acid Proteases"/>
    <property type="match status" value="2"/>
</dbReference>
<feature type="disulfide bond" evidence="4">
    <location>
        <begin position="322"/>
        <end position="356"/>
    </location>
</feature>
<dbReference type="InterPro" id="IPR021109">
    <property type="entry name" value="Peptidase_aspartic_dom_sf"/>
</dbReference>
<dbReference type="GO" id="GO:0004190">
    <property type="term" value="F:aspartic-type endopeptidase activity"/>
    <property type="evidence" value="ECO:0007669"/>
    <property type="project" value="UniProtKB-KW"/>
</dbReference>
<dbReference type="STRING" id="1531966.A0A0A1TM54"/>
<evidence type="ECO:0000256" key="3">
    <source>
        <dbReference type="PIRSR" id="PIRSR601461-1"/>
    </source>
</evidence>
<dbReference type="HOGENOM" id="CLU_013253_9_4_1"/>
<dbReference type="OrthoDB" id="771136at2759"/>
<evidence type="ECO:0000256" key="4">
    <source>
        <dbReference type="PIRSR" id="PIRSR601461-2"/>
    </source>
</evidence>
<evidence type="ECO:0000259" key="8">
    <source>
        <dbReference type="PROSITE" id="PS51767"/>
    </source>
</evidence>
<dbReference type="PRINTS" id="PR00792">
    <property type="entry name" value="PEPSIN"/>
</dbReference>
<keyword evidence="7" id="KW-0732">Signal</keyword>
<feature type="region of interest" description="Disordered" evidence="6">
    <location>
        <begin position="118"/>
        <end position="144"/>
    </location>
</feature>
<sequence>MPNISPGATIAALLLSRHAHAAPSPPSENGVGYLHIPVTAADQLPGTDINKRATGGSIEQILTNQQLFYSAKVGLGSPPQQVTVLVDTGSSELWVNPDCSTATSDILSKLCKTYGHYDPNKSTTPARGPLGNKTIRYGDPSDASTHTSVSIDYYSDSLSFGSAGITNQTFGVVTKSVGQSQGILGLAPDLQYGFTGKPYNLVLSSMAQQGLINSAVFSLDLRHMESKTGSIIYGGIDRNKFVGTLERLPLVPGSQGEFRLSAQMSSFGVTRTKSQTIKVQGNSSVVMFDSGTSFSRLRREVALPIIEALGGRQVTNRVAVDCSILDTQGSVDFGFGNTIIRVPFKDFIVAVSPTECYAGLVITNDNQILGDTILRAGYFVFDWENRAVHVAQAANCGDNDIITVGKGPSAVPKVTGNCQESDLLYSVGSSTITAAAPIKTVGSGTVPSFPTNTNARPNDAGQTKSSKSSGNRVGSAPWLIISLVATTSLLMAL</sequence>
<dbReference type="GO" id="GO:0006508">
    <property type="term" value="P:proteolysis"/>
    <property type="evidence" value="ECO:0007669"/>
    <property type="project" value="UniProtKB-KW"/>
</dbReference>
<dbReference type="PANTHER" id="PTHR47966">
    <property type="entry name" value="BETA-SITE APP-CLEAVING ENZYME, ISOFORM A-RELATED"/>
    <property type="match status" value="1"/>
</dbReference>
<dbReference type="PROSITE" id="PS00141">
    <property type="entry name" value="ASP_PROTEASE"/>
    <property type="match status" value="1"/>
</dbReference>
<keyword evidence="5" id="KW-0378">Hydrolase</keyword>
<feature type="chain" id="PRO_5001990358" description="Peptidase A1 domain-containing protein" evidence="7">
    <location>
        <begin position="22"/>
        <end position="493"/>
    </location>
</feature>
<feature type="active site" evidence="3">
    <location>
        <position position="289"/>
    </location>
</feature>
<dbReference type="InterPro" id="IPR033121">
    <property type="entry name" value="PEPTIDASE_A1"/>
</dbReference>
<dbReference type="PROSITE" id="PS51767">
    <property type="entry name" value="PEPTIDASE_A1"/>
    <property type="match status" value="1"/>
</dbReference>
<keyword evidence="5" id="KW-0645">Protease</keyword>
<evidence type="ECO:0000256" key="6">
    <source>
        <dbReference type="SAM" id="MobiDB-lite"/>
    </source>
</evidence>
<dbReference type="Pfam" id="PF00026">
    <property type="entry name" value="Asp"/>
    <property type="match status" value="1"/>
</dbReference>
<evidence type="ECO:0000256" key="5">
    <source>
        <dbReference type="RuleBase" id="RU000454"/>
    </source>
</evidence>
<keyword evidence="10" id="KW-1185">Reference proteome</keyword>
<feature type="compositionally biased region" description="Polar residues" evidence="6">
    <location>
        <begin position="446"/>
        <end position="472"/>
    </location>
</feature>
<evidence type="ECO:0000256" key="7">
    <source>
        <dbReference type="SAM" id="SignalP"/>
    </source>
</evidence>
<evidence type="ECO:0000256" key="2">
    <source>
        <dbReference type="ARBA" id="ARBA00022750"/>
    </source>
</evidence>
<dbReference type="EMBL" id="CDHN01000003">
    <property type="protein sequence ID" value="CEJ91297.1"/>
    <property type="molecule type" value="Genomic_DNA"/>
</dbReference>
<feature type="signal peptide" evidence="7">
    <location>
        <begin position="1"/>
        <end position="21"/>
    </location>
</feature>
<gene>
    <name evidence="9" type="ORF">VHEMI07019</name>
</gene>
<proteinExistence type="inferred from homology"/>
<evidence type="ECO:0000313" key="10">
    <source>
        <dbReference type="Proteomes" id="UP000039046"/>
    </source>
</evidence>
<dbReference type="SUPFAM" id="SSF50630">
    <property type="entry name" value="Acid proteases"/>
    <property type="match status" value="1"/>
</dbReference>
<evidence type="ECO:0000256" key="1">
    <source>
        <dbReference type="ARBA" id="ARBA00007447"/>
    </source>
</evidence>
<protein>
    <recommendedName>
        <fullName evidence="8">Peptidase A1 domain-containing protein</fullName>
    </recommendedName>
</protein>
<dbReference type="InterPro" id="IPR001969">
    <property type="entry name" value="Aspartic_peptidase_AS"/>
</dbReference>
<dbReference type="Proteomes" id="UP000039046">
    <property type="component" value="Unassembled WGS sequence"/>
</dbReference>
<name>A0A0A1TM54_9HYPO</name>
<keyword evidence="2 5" id="KW-0064">Aspartyl protease</keyword>
<keyword evidence="4" id="KW-1015">Disulfide bond</keyword>
<comment type="similarity">
    <text evidence="1 5">Belongs to the peptidase A1 family.</text>
</comment>
<dbReference type="PANTHER" id="PTHR47966:SF65">
    <property type="entry name" value="ASPARTIC-TYPE ENDOPEPTIDASE"/>
    <property type="match status" value="1"/>
</dbReference>
<feature type="domain" description="Peptidase A1" evidence="8">
    <location>
        <begin position="69"/>
        <end position="391"/>
    </location>
</feature>
<dbReference type="InterPro" id="IPR001461">
    <property type="entry name" value="Aspartic_peptidase_A1"/>
</dbReference>
<dbReference type="MEROPS" id="A01.082"/>
<reference evidence="9 10" key="1">
    <citation type="journal article" date="2015" name="Genome Announc.">
        <title>Draft Genome Sequence and Gene Annotation of the Entomopathogenic Fungus Verticillium hemipterigenum.</title>
        <authorList>
            <person name="Horn F."/>
            <person name="Habel A."/>
            <person name="Scharf D.H."/>
            <person name="Dworschak J."/>
            <person name="Brakhage A.A."/>
            <person name="Guthke R."/>
            <person name="Hertweck C."/>
            <person name="Linde J."/>
        </authorList>
    </citation>
    <scope>NUCLEOTIDE SEQUENCE [LARGE SCALE GENOMIC DNA]</scope>
</reference>
<feature type="active site" evidence="3">
    <location>
        <position position="87"/>
    </location>
</feature>
<feature type="region of interest" description="Disordered" evidence="6">
    <location>
        <begin position="446"/>
        <end position="473"/>
    </location>
</feature>
<accession>A0A0A1TM54</accession>
<organism evidence="9 10">
    <name type="scientific">[Torrubiella] hemipterigena</name>
    <dbReference type="NCBI Taxonomy" id="1531966"/>
    <lineage>
        <taxon>Eukaryota</taxon>
        <taxon>Fungi</taxon>
        <taxon>Dikarya</taxon>
        <taxon>Ascomycota</taxon>
        <taxon>Pezizomycotina</taxon>
        <taxon>Sordariomycetes</taxon>
        <taxon>Hypocreomycetidae</taxon>
        <taxon>Hypocreales</taxon>
        <taxon>Clavicipitaceae</taxon>
        <taxon>Clavicipitaceae incertae sedis</taxon>
        <taxon>'Torrubiella' clade</taxon>
    </lineage>
</organism>
<evidence type="ECO:0000313" key="9">
    <source>
        <dbReference type="EMBL" id="CEJ91297.1"/>
    </source>
</evidence>
<dbReference type="AlphaFoldDB" id="A0A0A1TM54"/>